<protein>
    <recommendedName>
        <fullName evidence="5">Secreted protein</fullName>
    </recommendedName>
</protein>
<dbReference type="AlphaFoldDB" id="A0A3B1KIV0"/>
<reference evidence="3" key="4">
    <citation type="submission" date="2025-09" db="UniProtKB">
        <authorList>
            <consortium name="Ensembl"/>
        </authorList>
    </citation>
    <scope>IDENTIFICATION</scope>
</reference>
<reference evidence="4" key="2">
    <citation type="journal article" date="2014" name="Nat. Commun.">
        <title>The cavefish genome reveals candidate genes for eye loss.</title>
        <authorList>
            <person name="McGaugh S.E."/>
            <person name="Gross J.B."/>
            <person name="Aken B."/>
            <person name="Blin M."/>
            <person name="Borowsky R."/>
            <person name="Chalopin D."/>
            <person name="Hinaux H."/>
            <person name="Jeffery W.R."/>
            <person name="Keene A."/>
            <person name="Ma L."/>
            <person name="Minx P."/>
            <person name="Murphy D."/>
            <person name="O'Quin K.E."/>
            <person name="Retaux S."/>
            <person name="Rohner N."/>
            <person name="Searle S.M."/>
            <person name="Stahl B.A."/>
            <person name="Tabin C."/>
            <person name="Volff J.N."/>
            <person name="Yoshizawa M."/>
            <person name="Warren W.C."/>
        </authorList>
    </citation>
    <scope>NUCLEOTIDE SEQUENCE [LARGE SCALE GENOMIC DNA]</scope>
    <source>
        <strain evidence="4">female</strain>
    </source>
</reference>
<sequence>MSWWSISAWITSVTFSRVLARFSFFTFCSLEPSVFPYFHCSSIFSPLSPLNPGVPLNPIGPMGPLGPGSPFGPRGPTKKKIQID</sequence>
<feature type="region of interest" description="Disordered" evidence="1">
    <location>
        <begin position="59"/>
        <end position="84"/>
    </location>
</feature>
<dbReference type="Ensembl" id="ENSAMXT00000056989.1">
    <property type="protein sequence ID" value="ENSAMXP00000054498.1"/>
    <property type="gene ID" value="ENSAMXG00000041171.1"/>
</dbReference>
<accession>A0A3B1KIV0</accession>
<dbReference type="Proteomes" id="UP000018467">
    <property type="component" value="Unassembled WGS sequence"/>
</dbReference>
<organism evidence="3 4">
    <name type="scientific">Astyanax mexicanus</name>
    <name type="common">Blind cave fish</name>
    <name type="synonym">Astyanax fasciatus mexicanus</name>
    <dbReference type="NCBI Taxonomy" id="7994"/>
    <lineage>
        <taxon>Eukaryota</taxon>
        <taxon>Metazoa</taxon>
        <taxon>Chordata</taxon>
        <taxon>Craniata</taxon>
        <taxon>Vertebrata</taxon>
        <taxon>Euteleostomi</taxon>
        <taxon>Actinopterygii</taxon>
        <taxon>Neopterygii</taxon>
        <taxon>Teleostei</taxon>
        <taxon>Ostariophysi</taxon>
        <taxon>Characiformes</taxon>
        <taxon>Characoidei</taxon>
        <taxon>Acestrorhamphidae</taxon>
        <taxon>Acestrorhamphinae</taxon>
        <taxon>Astyanax</taxon>
    </lineage>
</organism>
<evidence type="ECO:0000313" key="4">
    <source>
        <dbReference type="Proteomes" id="UP000018467"/>
    </source>
</evidence>
<keyword evidence="2" id="KW-0732">Signal</keyword>
<feature type="signal peptide" evidence="2">
    <location>
        <begin position="1"/>
        <end position="20"/>
    </location>
</feature>
<evidence type="ECO:0000313" key="3">
    <source>
        <dbReference type="Ensembl" id="ENSAMXP00000054498.1"/>
    </source>
</evidence>
<reference evidence="3" key="3">
    <citation type="submission" date="2025-08" db="UniProtKB">
        <authorList>
            <consortium name="Ensembl"/>
        </authorList>
    </citation>
    <scope>IDENTIFICATION</scope>
</reference>
<name>A0A3B1KIV0_ASTMX</name>
<keyword evidence="4" id="KW-1185">Reference proteome</keyword>
<evidence type="ECO:0008006" key="5">
    <source>
        <dbReference type="Google" id="ProtNLM"/>
    </source>
</evidence>
<proteinExistence type="predicted"/>
<reference evidence="4" key="1">
    <citation type="submission" date="2013-03" db="EMBL/GenBank/DDBJ databases">
        <authorList>
            <person name="Jeffery W."/>
            <person name="Warren W."/>
            <person name="Wilson R.K."/>
        </authorList>
    </citation>
    <scope>NUCLEOTIDE SEQUENCE</scope>
    <source>
        <strain evidence="4">female</strain>
    </source>
</reference>
<feature type="chain" id="PRO_5017414036" description="Secreted protein" evidence="2">
    <location>
        <begin position="21"/>
        <end position="84"/>
    </location>
</feature>
<evidence type="ECO:0000256" key="2">
    <source>
        <dbReference type="SAM" id="SignalP"/>
    </source>
</evidence>
<evidence type="ECO:0000256" key="1">
    <source>
        <dbReference type="SAM" id="MobiDB-lite"/>
    </source>
</evidence>
<dbReference type="InParanoid" id="A0A3B1KIV0"/>